<dbReference type="GO" id="GO:0030288">
    <property type="term" value="C:outer membrane-bounded periplasmic space"/>
    <property type="evidence" value="ECO:0007669"/>
    <property type="project" value="TreeGrafter"/>
</dbReference>
<feature type="chain" id="PRO_5001690265" evidence="6">
    <location>
        <begin position="30"/>
        <end position="362"/>
    </location>
</feature>
<dbReference type="SUPFAM" id="SSF53850">
    <property type="entry name" value="Periplasmic binding protein-like II"/>
    <property type="match status" value="1"/>
</dbReference>
<comment type="subcellular location">
    <subcellularLocation>
        <location evidence="1">Periplasm</location>
    </subcellularLocation>
</comment>
<evidence type="ECO:0000256" key="4">
    <source>
        <dbReference type="ARBA" id="ARBA00022729"/>
    </source>
</evidence>
<name>A0A073J351_9RHOB</name>
<proteinExistence type="inferred from homology"/>
<organism evidence="7 8">
    <name type="scientific">Pseudosulfitobacter pseudonitzschiae</name>
    <dbReference type="NCBI Taxonomy" id="1402135"/>
    <lineage>
        <taxon>Bacteria</taxon>
        <taxon>Pseudomonadati</taxon>
        <taxon>Pseudomonadota</taxon>
        <taxon>Alphaproteobacteria</taxon>
        <taxon>Rhodobacterales</taxon>
        <taxon>Roseobacteraceae</taxon>
        <taxon>Pseudosulfitobacter</taxon>
    </lineage>
</organism>
<keyword evidence="3" id="KW-0813">Transport</keyword>
<dbReference type="Gene3D" id="3.40.190.10">
    <property type="entry name" value="Periplasmic binding protein-like II"/>
    <property type="match status" value="2"/>
</dbReference>
<dbReference type="GO" id="GO:0030976">
    <property type="term" value="F:thiamine pyrophosphate binding"/>
    <property type="evidence" value="ECO:0007669"/>
    <property type="project" value="TreeGrafter"/>
</dbReference>
<evidence type="ECO:0000313" key="7">
    <source>
        <dbReference type="EMBL" id="KEJ97003.1"/>
    </source>
</evidence>
<dbReference type="GO" id="GO:0030975">
    <property type="term" value="F:thiamine binding"/>
    <property type="evidence" value="ECO:0007669"/>
    <property type="project" value="TreeGrafter"/>
</dbReference>
<dbReference type="PANTHER" id="PTHR30006:SF3">
    <property type="entry name" value="THIAMINE-BINDING PERIPLASMIC PROTEIN"/>
    <property type="match status" value="1"/>
</dbReference>
<evidence type="ECO:0000256" key="6">
    <source>
        <dbReference type="SAM" id="SignalP"/>
    </source>
</evidence>
<keyword evidence="8" id="KW-1185">Reference proteome</keyword>
<protein>
    <submittedName>
        <fullName evidence="7">Spermidine/putrescine ABC transporter substrate-binding protein</fullName>
    </submittedName>
</protein>
<keyword evidence="5" id="KW-0574">Periplasm</keyword>
<dbReference type="Proteomes" id="UP000027746">
    <property type="component" value="Unassembled WGS sequence"/>
</dbReference>
<reference evidence="7 8" key="1">
    <citation type="submission" date="2014-01" db="EMBL/GenBank/DDBJ databases">
        <title>Sulfitobacter sp. H3 (MCCC 1A00686) Genome Sequencing.</title>
        <authorList>
            <person name="Lai Q."/>
            <person name="Hong Z."/>
        </authorList>
    </citation>
    <scope>NUCLEOTIDE SEQUENCE [LARGE SCALE GENOMIC DNA]</scope>
    <source>
        <strain evidence="7 8">H3</strain>
    </source>
</reference>
<dbReference type="AlphaFoldDB" id="A0A073J351"/>
<gene>
    <name evidence="7" type="ORF">SUH3_09520</name>
</gene>
<evidence type="ECO:0000313" key="8">
    <source>
        <dbReference type="Proteomes" id="UP000027746"/>
    </source>
</evidence>
<evidence type="ECO:0000256" key="2">
    <source>
        <dbReference type="ARBA" id="ARBA00008520"/>
    </source>
</evidence>
<feature type="signal peptide" evidence="6">
    <location>
        <begin position="1"/>
        <end position="29"/>
    </location>
</feature>
<dbReference type="InterPro" id="IPR006059">
    <property type="entry name" value="SBP"/>
</dbReference>
<dbReference type="GO" id="GO:0015888">
    <property type="term" value="P:thiamine transport"/>
    <property type="evidence" value="ECO:0007669"/>
    <property type="project" value="TreeGrafter"/>
</dbReference>
<evidence type="ECO:0000256" key="5">
    <source>
        <dbReference type="ARBA" id="ARBA00022764"/>
    </source>
</evidence>
<evidence type="ECO:0000256" key="1">
    <source>
        <dbReference type="ARBA" id="ARBA00004418"/>
    </source>
</evidence>
<accession>A0A073J351</accession>
<dbReference type="RefSeq" id="WP_037922558.1">
    <property type="nucleotide sequence ID" value="NZ_CP054599.1"/>
</dbReference>
<keyword evidence="4 6" id="KW-0732">Signal</keyword>
<evidence type="ECO:0000256" key="3">
    <source>
        <dbReference type="ARBA" id="ARBA00022448"/>
    </source>
</evidence>
<dbReference type="PANTHER" id="PTHR30006">
    <property type="entry name" value="THIAMINE-BINDING PERIPLASMIC PROTEIN-RELATED"/>
    <property type="match status" value="1"/>
</dbReference>
<comment type="caution">
    <text evidence="7">The sequence shown here is derived from an EMBL/GenBank/DDBJ whole genome shotgun (WGS) entry which is preliminary data.</text>
</comment>
<dbReference type="EMBL" id="JAMD01000002">
    <property type="protein sequence ID" value="KEJ97003.1"/>
    <property type="molecule type" value="Genomic_DNA"/>
</dbReference>
<dbReference type="OrthoDB" id="9815444at2"/>
<dbReference type="Pfam" id="PF13416">
    <property type="entry name" value="SBP_bac_8"/>
    <property type="match status" value="1"/>
</dbReference>
<sequence>MFIKEIKKMGMTALAAAALLAGGAQFASADGEVIMQDPGGSYGDALRSVMYDSFEDETGIDVITVQEARSGPRIKAQVDAGKTEWDLTFIFDQEVGLLGDCCLADIDYDKLSDSAKETLATMPDNLKRPKGVALQVIGVGLVYNTDVYKDGNVPQSWADFWDVEKFPGERCLPAWPRFTMEAALMADGVAKEDLYPLDMDRALKKLEEIKPHVTKWWTTSAQPPQLLLDGEADMCMAYTGSTSLLALEGAPIEVEWNQGFVYYDFFSIPKDAPNYDNALKLLSWRLDADLAAELTSAYPVALPSPLVFEKADPEISKYWANNPENVEKAIEWSPEFWGAQAASGNMTNEEYGQEQLNSLLAK</sequence>
<dbReference type="GeneID" id="68868146"/>
<comment type="similarity">
    <text evidence="2">Belongs to the bacterial solute-binding protein 1 family.</text>
</comment>